<keyword evidence="2" id="KW-0282">Flagellum</keyword>
<keyword evidence="3" id="KW-1185">Reference proteome</keyword>
<dbReference type="RefSeq" id="WP_217777098.1">
    <property type="nucleotide sequence ID" value="NZ_JAHRWL010000001.1"/>
</dbReference>
<dbReference type="InterPro" id="IPR001543">
    <property type="entry name" value="FliN-like_C"/>
</dbReference>
<keyword evidence="2" id="KW-0969">Cilium</keyword>
<dbReference type="InterPro" id="IPR051469">
    <property type="entry name" value="FliN/MopA/SpaO"/>
</dbReference>
<keyword evidence="2" id="KW-0966">Cell projection</keyword>
<proteinExistence type="predicted"/>
<evidence type="ECO:0000313" key="2">
    <source>
        <dbReference type="EMBL" id="MBV2359277.1"/>
    </source>
</evidence>
<dbReference type="Pfam" id="PF01052">
    <property type="entry name" value="FliMN_C"/>
    <property type="match status" value="1"/>
</dbReference>
<organism evidence="2 3">
    <name type="scientific">Thalassococcus arenae</name>
    <dbReference type="NCBI Taxonomy" id="2851652"/>
    <lineage>
        <taxon>Bacteria</taxon>
        <taxon>Pseudomonadati</taxon>
        <taxon>Pseudomonadota</taxon>
        <taxon>Alphaproteobacteria</taxon>
        <taxon>Rhodobacterales</taxon>
        <taxon>Roseobacteraceae</taxon>
        <taxon>Thalassococcus</taxon>
    </lineage>
</organism>
<comment type="caution">
    <text evidence="2">The sequence shown here is derived from an EMBL/GenBank/DDBJ whole genome shotgun (WGS) entry which is preliminary data.</text>
</comment>
<accession>A0ABS6N5I2</accession>
<evidence type="ECO:0000313" key="3">
    <source>
        <dbReference type="Proteomes" id="UP001166293"/>
    </source>
</evidence>
<feature type="domain" description="Flagellar motor switch protein FliN-like C-terminal" evidence="1">
    <location>
        <begin position="18"/>
        <end position="89"/>
    </location>
</feature>
<dbReference type="PANTHER" id="PTHR43484:SF1">
    <property type="entry name" value="FLAGELLAR MOTOR SWITCH PROTEIN FLIN"/>
    <property type="match status" value="1"/>
</dbReference>
<name>A0ABS6N5I2_9RHOB</name>
<evidence type="ECO:0000259" key="1">
    <source>
        <dbReference type="Pfam" id="PF01052"/>
    </source>
</evidence>
<dbReference type="Proteomes" id="UP001166293">
    <property type="component" value="Unassembled WGS sequence"/>
</dbReference>
<sequence>MDDVQTQPRKKNGTPFTSVPIDVVVSVGRARPTVRDLLQLTHGSVLSLDKKLDDPVELYVGDRLIAIGALEVVEGGEAGQLAVRITDVIDNQPAG</sequence>
<reference evidence="2" key="1">
    <citation type="submission" date="2021-06" db="EMBL/GenBank/DDBJ databases">
        <title>Thalassococcus sp. CAU 1522 isolated from sea sand, Republic of Korea.</title>
        <authorList>
            <person name="Kim W."/>
        </authorList>
    </citation>
    <scope>NUCLEOTIDE SEQUENCE</scope>
    <source>
        <strain evidence="2">CAU 1522</strain>
    </source>
</reference>
<dbReference type="EMBL" id="JAHRWL010000001">
    <property type="protein sequence ID" value="MBV2359277.1"/>
    <property type="molecule type" value="Genomic_DNA"/>
</dbReference>
<protein>
    <submittedName>
        <fullName evidence="2">FliM/FliN family flagellar motor C-terminal domain-containing protein</fullName>
    </submittedName>
</protein>
<dbReference type="PANTHER" id="PTHR43484">
    <property type="match status" value="1"/>
</dbReference>
<gene>
    <name evidence="2" type="ORF">KUH32_05805</name>
</gene>